<dbReference type="Proteomes" id="UP000288216">
    <property type="component" value="Unassembled WGS sequence"/>
</dbReference>
<organism evidence="1 2">
    <name type="scientific">Scyliorhinus torazame</name>
    <name type="common">Cloudy catshark</name>
    <name type="synonym">Catulus torazame</name>
    <dbReference type="NCBI Taxonomy" id="75743"/>
    <lineage>
        <taxon>Eukaryota</taxon>
        <taxon>Metazoa</taxon>
        <taxon>Chordata</taxon>
        <taxon>Craniata</taxon>
        <taxon>Vertebrata</taxon>
        <taxon>Chondrichthyes</taxon>
        <taxon>Elasmobranchii</taxon>
        <taxon>Galeomorphii</taxon>
        <taxon>Galeoidea</taxon>
        <taxon>Carcharhiniformes</taxon>
        <taxon>Scyliorhinidae</taxon>
        <taxon>Scyliorhinus</taxon>
    </lineage>
</organism>
<evidence type="ECO:0000313" key="1">
    <source>
        <dbReference type="EMBL" id="GCB72328.1"/>
    </source>
</evidence>
<accession>A0A401PGT7</accession>
<proteinExistence type="predicted"/>
<protein>
    <submittedName>
        <fullName evidence="1">Uncharacterized protein</fullName>
    </submittedName>
</protein>
<gene>
    <name evidence="1" type="ORF">scyTo_0006252</name>
</gene>
<dbReference type="AlphaFoldDB" id="A0A401PGT7"/>
<dbReference type="EMBL" id="BFAA01002076">
    <property type="protein sequence ID" value="GCB72328.1"/>
    <property type="molecule type" value="Genomic_DNA"/>
</dbReference>
<keyword evidence="2" id="KW-1185">Reference proteome</keyword>
<reference evidence="1 2" key="1">
    <citation type="journal article" date="2018" name="Nat. Ecol. Evol.">
        <title>Shark genomes provide insights into elasmobranch evolution and the origin of vertebrates.</title>
        <authorList>
            <person name="Hara Y"/>
            <person name="Yamaguchi K"/>
            <person name="Onimaru K"/>
            <person name="Kadota M"/>
            <person name="Koyanagi M"/>
            <person name="Keeley SD"/>
            <person name="Tatsumi K"/>
            <person name="Tanaka K"/>
            <person name="Motone F"/>
            <person name="Kageyama Y"/>
            <person name="Nozu R"/>
            <person name="Adachi N"/>
            <person name="Nishimura O"/>
            <person name="Nakagawa R"/>
            <person name="Tanegashima C"/>
            <person name="Kiyatake I"/>
            <person name="Matsumoto R"/>
            <person name="Murakumo K"/>
            <person name="Nishida K"/>
            <person name="Terakita A"/>
            <person name="Kuratani S"/>
            <person name="Sato K"/>
            <person name="Hyodo S Kuraku.S."/>
        </authorList>
    </citation>
    <scope>NUCLEOTIDE SEQUENCE [LARGE SCALE GENOMIC DNA]</scope>
</reference>
<comment type="caution">
    <text evidence="1">The sequence shown here is derived from an EMBL/GenBank/DDBJ whole genome shotgun (WGS) entry which is preliminary data.</text>
</comment>
<evidence type="ECO:0000313" key="2">
    <source>
        <dbReference type="Proteomes" id="UP000288216"/>
    </source>
</evidence>
<name>A0A401PGT7_SCYTO</name>
<sequence length="78" mass="8795">MSTKDKFGFDILPGQTPCRQTLTLQKALTLAVLWVRSFQLLPRTSSKKTTVHTILQLLSLAECSGPIEVNFCPWFLKT</sequence>